<evidence type="ECO:0000256" key="1">
    <source>
        <dbReference type="ARBA" id="ARBA00009437"/>
    </source>
</evidence>
<proteinExistence type="inferred from homology"/>
<dbReference type="InterPro" id="IPR036390">
    <property type="entry name" value="WH_DNA-bd_sf"/>
</dbReference>
<dbReference type="InterPro" id="IPR005119">
    <property type="entry name" value="LysR_subst-bd"/>
</dbReference>
<dbReference type="PANTHER" id="PTHR30346">
    <property type="entry name" value="TRANSCRIPTIONAL DUAL REGULATOR HCAR-RELATED"/>
    <property type="match status" value="1"/>
</dbReference>
<dbReference type="Pfam" id="PF03466">
    <property type="entry name" value="LysR_substrate"/>
    <property type="match status" value="1"/>
</dbReference>
<accession>A0ABW9G4Y9</accession>
<evidence type="ECO:0000256" key="3">
    <source>
        <dbReference type="ARBA" id="ARBA00023125"/>
    </source>
</evidence>
<evidence type="ECO:0000256" key="2">
    <source>
        <dbReference type="ARBA" id="ARBA00023015"/>
    </source>
</evidence>
<organism evidence="6 7">
    <name type="scientific">Celerinatantimonas yamalensis</name>
    <dbReference type="NCBI Taxonomy" id="559956"/>
    <lineage>
        <taxon>Bacteria</taxon>
        <taxon>Pseudomonadati</taxon>
        <taxon>Pseudomonadota</taxon>
        <taxon>Gammaproteobacteria</taxon>
        <taxon>Celerinatantimonadaceae</taxon>
        <taxon>Celerinatantimonas</taxon>
    </lineage>
</organism>
<comment type="caution">
    <text evidence="6">The sequence shown here is derived from an EMBL/GenBank/DDBJ whole genome shotgun (WGS) entry which is preliminary data.</text>
</comment>
<feature type="domain" description="HTH lysR-type" evidence="5">
    <location>
        <begin position="6"/>
        <end position="63"/>
    </location>
</feature>
<reference evidence="6 7" key="1">
    <citation type="journal article" date="2013" name="Int. J. Syst. Evol. Microbiol.">
        <title>Celerinatantimonas yamalensis sp. nov., a cold-adapted diazotrophic bacterium from a cold permafrost brine.</title>
        <authorList>
            <person name="Shcherbakova V."/>
            <person name="Chuvilskaya N."/>
            <person name="Rivkina E."/>
            <person name="Demidov N."/>
            <person name="Uchaeva V."/>
            <person name="Suetin S."/>
            <person name="Suzina N."/>
            <person name="Gilichinsky D."/>
        </authorList>
    </citation>
    <scope>NUCLEOTIDE SEQUENCE [LARGE SCALE GENOMIC DNA]</scope>
    <source>
        <strain evidence="6 7">C7</strain>
    </source>
</reference>
<evidence type="ECO:0000259" key="5">
    <source>
        <dbReference type="PROSITE" id="PS50931"/>
    </source>
</evidence>
<dbReference type="Proteomes" id="UP001629953">
    <property type="component" value="Unassembled WGS sequence"/>
</dbReference>
<keyword evidence="7" id="KW-1185">Reference proteome</keyword>
<dbReference type="Gene3D" id="1.10.10.10">
    <property type="entry name" value="Winged helix-like DNA-binding domain superfamily/Winged helix DNA-binding domain"/>
    <property type="match status" value="1"/>
</dbReference>
<keyword evidence="3" id="KW-0238">DNA-binding</keyword>
<gene>
    <name evidence="6" type="ORF">ABUE30_06060</name>
</gene>
<dbReference type="PROSITE" id="PS50931">
    <property type="entry name" value="HTH_LYSR"/>
    <property type="match status" value="1"/>
</dbReference>
<dbReference type="Pfam" id="PF00126">
    <property type="entry name" value="HTH_1"/>
    <property type="match status" value="1"/>
</dbReference>
<dbReference type="InterPro" id="IPR036388">
    <property type="entry name" value="WH-like_DNA-bd_sf"/>
</dbReference>
<dbReference type="EMBL" id="JBEQCT010000002">
    <property type="protein sequence ID" value="MFM2484633.1"/>
    <property type="molecule type" value="Genomic_DNA"/>
</dbReference>
<evidence type="ECO:0000256" key="4">
    <source>
        <dbReference type="ARBA" id="ARBA00023163"/>
    </source>
</evidence>
<protein>
    <submittedName>
        <fullName evidence="6">LysR family transcriptional regulator</fullName>
    </submittedName>
</protein>
<evidence type="ECO:0000313" key="7">
    <source>
        <dbReference type="Proteomes" id="UP001629953"/>
    </source>
</evidence>
<dbReference type="InterPro" id="IPR000847">
    <property type="entry name" value="LysR_HTH_N"/>
</dbReference>
<name>A0ABW9G4Y9_9GAMM</name>
<dbReference type="RefSeq" id="WP_408622818.1">
    <property type="nucleotide sequence ID" value="NZ_JBEQCT010000002.1"/>
</dbReference>
<dbReference type="Gene3D" id="3.40.190.290">
    <property type="match status" value="1"/>
</dbReference>
<sequence>MIDAEITFRKLEIFLCYMEQETIGRAAAELGLSNVSVHRALHSLEEGMRCPLFTHKGRNLVPLPQAYRLAEHAQIVLNQMRQGIDETRQLAGVGQGRIRIGTLYSLTLDTVPRLLMGLKLRRSDLEVDLTMGSNSDLLHQLEHQKLNAILISVSDTVVDPHQFEILPLFQDKIYLAAPKTSTLNDRRAVDLCELEHESFVSLNEGFATYNGFQEAFKIAGFKPKIATRVNDIFSMVNLVQAGVGYTLLPGRLTHAYRDSVKILELAPAYQMRQTIALVFAHNQELDPYLLALVAEGRMYARRREELDQRD</sequence>
<comment type="similarity">
    <text evidence="1">Belongs to the LysR transcriptional regulatory family.</text>
</comment>
<dbReference type="PANTHER" id="PTHR30346:SF0">
    <property type="entry name" value="HCA OPERON TRANSCRIPTIONAL ACTIVATOR HCAR"/>
    <property type="match status" value="1"/>
</dbReference>
<keyword evidence="2" id="KW-0805">Transcription regulation</keyword>
<dbReference type="SUPFAM" id="SSF53850">
    <property type="entry name" value="Periplasmic binding protein-like II"/>
    <property type="match status" value="1"/>
</dbReference>
<evidence type="ECO:0000313" key="6">
    <source>
        <dbReference type="EMBL" id="MFM2484633.1"/>
    </source>
</evidence>
<keyword evidence="4" id="KW-0804">Transcription</keyword>
<dbReference type="SUPFAM" id="SSF46785">
    <property type="entry name" value="Winged helix' DNA-binding domain"/>
    <property type="match status" value="1"/>
</dbReference>